<evidence type="ECO:0000256" key="4">
    <source>
        <dbReference type="ARBA" id="ARBA00022827"/>
    </source>
</evidence>
<evidence type="ECO:0000256" key="6">
    <source>
        <dbReference type="ARBA" id="ARBA00023284"/>
    </source>
</evidence>
<dbReference type="InterPro" id="IPR023753">
    <property type="entry name" value="FAD/NAD-binding_dom"/>
</dbReference>
<feature type="domain" description="Rhodanese" evidence="7">
    <location>
        <begin position="470"/>
        <end position="551"/>
    </location>
</feature>
<dbReference type="InterPro" id="IPR036188">
    <property type="entry name" value="FAD/NAD-bd_sf"/>
</dbReference>
<dbReference type="SUPFAM" id="SSF52821">
    <property type="entry name" value="Rhodanese/Cell cycle control phosphatase"/>
    <property type="match status" value="1"/>
</dbReference>
<dbReference type="Pfam" id="PF00581">
    <property type="entry name" value="Rhodanese"/>
    <property type="match status" value="1"/>
</dbReference>
<dbReference type="Gene3D" id="3.40.250.10">
    <property type="entry name" value="Rhodanese-like domain"/>
    <property type="match status" value="1"/>
</dbReference>
<name>A0A212KZH1_9HYPH</name>
<dbReference type="InterPro" id="IPR001763">
    <property type="entry name" value="Rhodanese-like_dom"/>
</dbReference>
<dbReference type="SUPFAM" id="SSF75169">
    <property type="entry name" value="DsrEFH-like"/>
    <property type="match status" value="1"/>
</dbReference>
<keyword evidence="3" id="KW-0285">Flavoprotein</keyword>
<dbReference type="InterPro" id="IPR001455">
    <property type="entry name" value="TusA-like"/>
</dbReference>
<dbReference type="SUPFAM" id="SSF64307">
    <property type="entry name" value="SirA-like"/>
    <property type="match status" value="1"/>
</dbReference>
<evidence type="ECO:0000256" key="3">
    <source>
        <dbReference type="ARBA" id="ARBA00022630"/>
    </source>
</evidence>
<evidence type="ECO:0000256" key="2">
    <source>
        <dbReference type="ARBA" id="ARBA00009130"/>
    </source>
</evidence>
<comment type="cofactor">
    <cofactor evidence="1">
        <name>FAD</name>
        <dbReference type="ChEBI" id="CHEBI:57692"/>
    </cofactor>
</comment>
<evidence type="ECO:0000256" key="5">
    <source>
        <dbReference type="ARBA" id="ARBA00023002"/>
    </source>
</evidence>
<dbReference type="InterPro" id="IPR004099">
    <property type="entry name" value="Pyr_nucl-diS_OxRdtase_dimer"/>
</dbReference>
<dbReference type="PRINTS" id="PR00368">
    <property type="entry name" value="FADPNR"/>
</dbReference>
<dbReference type="PANTHER" id="PTHR43429">
    <property type="entry name" value="PYRIDINE NUCLEOTIDE-DISULFIDE OXIDOREDUCTASE DOMAIN-CONTAINING"/>
    <property type="match status" value="1"/>
</dbReference>
<sequence>MKIIIIGGVAGGATAAARLRRLDERAEIILVERGPYISFANCGLPYHISGAIADRDKLLVTSEAGFEARYHVDVRPRTEALSIDRAARTVTLRNLDSGEETAESYDRLLLSPGAEVLKPPIPGIASPRIFTLRNIPDLDRIMTSLAETRPRRAVVIGGGYIGLEVAENFHERGLPTTVVEGASHVLAPFDDEMAAIVHAHMRDKAIELFLDDKVEHFEDRPDHTIVFLASGKRIQADIVVLAIGVRPEVKLARDAGLELGAAGGIRVDEHLATSDPDIFAVGDAVEVTNRVSGRMALIPLAGPANRQARIVADNMLSADPAGYRSYGGTLGTAILKVFDLAAACTGLSETAAKALGIPYRASITHSGSHASYYPGSQQISLKLVYGLDGTILGAQAVGIDGADKRIDVIATAIRAGLKVTDLTELELAYAPPFGSAKDPVNVAGYVAENVLNGSHRIVDWRELHDLLRGAPASVQLVDVRTPEEFSIRTLPGARNIELDHLRERIGELDPEKPLIVFCQVGLRGYLAYRVLKQAGFKDVRNLTGGFKTYAWATEKQSSQDIFDYEDIRRRDPSEIEAQKEDCRVAVTAGVQVLDVTGLQCPGPILKTFHAIEAMETGDLLDVKASDPAFGRDIRAWADRTGHRLLGVETGKGVITARVRKAAPAAITAEAGPAAASRDGTTLVVFSGDLDKVMASLIIANGALAMGSKVTLFFTFWGLNVLRKPDAPSPRKPMIDAAFGFLLPKGAGRLNRLSNMNFAGIGGRLMRKVMGDRHVDTPASLLAALVDGGAALIACQMSMDVMGIRREELIDGVEIGGVAAFLGEAQRSATALFI</sequence>
<reference evidence="8" key="1">
    <citation type="submission" date="2016-08" db="EMBL/GenBank/DDBJ databases">
        <authorList>
            <person name="Seilhamer J.J."/>
        </authorList>
    </citation>
    <scope>NUCLEOTIDE SEQUENCE</scope>
    <source>
        <strain evidence="8">86</strain>
    </source>
</reference>
<protein>
    <submittedName>
        <fullName evidence="8">Putative pyridine nucleotide oxidoreductase</fullName>
    </submittedName>
</protein>
<dbReference type="Gene3D" id="3.50.50.60">
    <property type="entry name" value="FAD/NAD(P)-binding domain"/>
    <property type="match status" value="2"/>
</dbReference>
<dbReference type="InterPro" id="IPR036873">
    <property type="entry name" value="Rhodanese-like_dom_sf"/>
</dbReference>
<dbReference type="Pfam" id="PF02852">
    <property type="entry name" value="Pyr_redox_dim"/>
    <property type="match status" value="1"/>
</dbReference>
<dbReference type="PROSITE" id="PS01148">
    <property type="entry name" value="UPF0033"/>
    <property type="match status" value="1"/>
</dbReference>
<dbReference type="SUPFAM" id="SSF51905">
    <property type="entry name" value="FAD/NAD(P)-binding domain"/>
    <property type="match status" value="1"/>
</dbReference>
<evidence type="ECO:0000313" key="8">
    <source>
        <dbReference type="EMBL" id="SCM70670.1"/>
    </source>
</evidence>
<keyword evidence="5" id="KW-0560">Oxidoreductase</keyword>
<comment type="similarity">
    <text evidence="2">Belongs to the class-III pyridine nucleotide-disulfide oxidoreductase family.</text>
</comment>
<dbReference type="Pfam" id="PF01206">
    <property type="entry name" value="TusA"/>
    <property type="match status" value="1"/>
</dbReference>
<keyword evidence="4" id="KW-0274">FAD</keyword>
<dbReference type="Gene3D" id="3.30.110.40">
    <property type="entry name" value="TusA-like domain"/>
    <property type="match status" value="1"/>
</dbReference>
<evidence type="ECO:0000259" key="7">
    <source>
        <dbReference type="PROSITE" id="PS50206"/>
    </source>
</evidence>
<dbReference type="Pfam" id="PF07992">
    <property type="entry name" value="Pyr_redox_2"/>
    <property type="match status" value="1"/>
</dbReference>
<dbReference type="PANTHER" id="PTHR43429:SF1">
    <property type="entry name" value="NAD(P)H SULFUR OXIDOREDUCTASE (COA-DEPENDENT)"/>
    <property type="match status" value="1"/>
</dbReference>
<dbReference type="EMBL" id="FMJD01000001">
    <property type="protein sequence ID" value="SCM70670.1"/>
    <property type="molecule type" value="Genomic_DNA"/>
</dbReference>
<gene>
    <name evidence="8" type="ORF">KL86PLE_10244</name>
</gene>
<dbReference type="Pfam" id="PF13686">
    <property type="entry name" value="DrsE_2"/>
    <property type="match status" value="1"/>
</dbReference>
<dbReference type="RefSeq" id="WP_288195633.1">
    <property type="nucleotide sequence ID" value="NZ_LT608334.1"/>
</dbReference>
<dbReference type="InterPro" id="IPR016156">
    <property type="entry name" value="FAD/NAD-linked_Rdtase_dimer_sf"/>
</dbReference>
<dbReference type="Gene3D" id="3.40.1260.10">
    <property type="entry name" value="DsrEFH-like"/>
    <property type="match status" value="1"/>
</dbReference>
<dbReference type="SUPFAM" id="SSF55424">
    <property type="entry name" value="FAD/NAD-linked reductases, dimerisation (C-terminal) domain"/>
    <property type="match status" value="1"/>
</dbReference>
<dbReference type="InterPro" id="IPR036868">
    <property type="entry name" value="TusA-like_sf"/>
</dbReference>
<dbReference type="AlphaFoldDB" id="A0A212KZH1"/>
<accession>A0A212KZH1</accession>
<evidence type="ECO:0000256" key="1">
    <source>
        <dbReference type="ARBA" id="ARBA00001974"/>
    </source>
</evidence>
<organism evidence="8">
    <name type="scientific">uncultured Pleomorphomonas sp</name>
    <dbReference type="NCBI Taxonomy" id="442121"/>
    <lineage>
        <taxon>Bacteria</taxon>
        <taxon>Pseudomonadati</taxon>
        <taxon>Pseudomonadota</taxon>
        <taxon>Alphaproteobacteria</taxon>
        <taxon>Hyphomicrobiales</taxon>
        <taxon>Pleomorphomonadaceae</taxon>
        <taxon>Pleomorphomonas</taxon>
        <taxon>environmental samples</taxon>
    </lineage>
</organism>
<proteinExistence type="inferred from homology"/>
<dbReference type="InterPro" id="IPR050260">
    <property type="entry name" value="FAD-bd_OxRdtase"/>
</dbReference>
<dbReference type="PROSITE" id="PS50206">
    <property type="entry name" value="RHODANESE_3"/>
    <property type="match status" value="1"/>
</dbReference>
<dbReference type="InterPro" id="IPR027396">
    <property type="entry name" value="DsrEFH-like"/>
</dbReference>
<dbReference type="GO" id="GO:0016491">
    <property type="term" value="F:oxidoreductase activity"/>
    <property type="evidence" value="ECO:0007669"/>
    <property type="project" value="UniProtKB-KW"/>
</dbReference>
<dbReference type="PRINTS" id="PR00411">
    <property type="entry name" value="PNDRDTASEI"/>
</dbReference>
<dbReference type="InterPro" id="IPR032836">
    <property type="entry name" value="DsrE2-like"/>
</dbReference>
<dbReference type="SMART" id="SM00450">
    <property type="entry name" value="RHOD"/>
    <property type="match status" value="1"/>
</dbReference>
<keyword evidence="6" id="KW-0676">Redox-active center</keyword>